<dbReference type="RefSeq" id="WP_069419428.1">
    <property type="nucleotide sequence ID" value="NZ_CBCRZH010000062.1"/>
</dbReference>
<proteinExistence type="predicted"/>
<evidence type="ECO:0000256" key="6">
    <source>
        <dbReference type="ARBA" id="ARBA00022777"/>
    </source>
</evidence>
<evidence type="ECO:0000256" key="2">
    <source>
        <dbReference type="ARBA" id="ARBA00005051"/>
    </source>
</evidence>
<protein>
    <recommendedName>
        <fullName evidence="3">2-amino-4-hydroxy-6-hydroxymethyldihydropteridine diphosphokinase</fullName>
        <ecNumber evidence="3">2.7.6.3</ecNumber>
    </recommendedName>
</protein>
<dbReference type="SUPFAM" id="SSF55083">
    <property type="entry name" value="6-hydroxymethyl-7,8-dihydropterin pyrophosphokinase, HPPK"/>
    <property type="match status" value="1"/>
</dbReference>
<dbReference type="GO" id="GO:0003848">
    <property type="term" value="F:2-amino-4-hydroxy-6-hydroxymethyldihydropteridine diphosphokinase activity"/>
    <property type="evidence" value="ECO:0007669"/>
    <property type="project" value="UniProtKB-EC"/>
</dbReference>
<dbReference type="PANTHER" id="PTHR43071">
    <property type="entry name" value="2-AMINO-4-HYDROXY-6-HYDROXYMETHYLDIHYDROPTERIDINE PYROPHOSPHOKINASE"/>
    <property type="match status" value="1"/>
</dbReference>
<gene>
    <name evidence="11" type="ORF">BST27_19955</name>
</gene>
<evidence type="ECO:0000256" key="3">
    <source>
        <dbReference type="ARBA" id="ARBA00013253"/>
    </source>
</evidence>
<evidence type="ECO:0000256" key="8">
    <source>
        <dbReference type="ARBA" id="ARBA00022909"/>
    </source>
</evidence>
<keyword evidence="4" id="KW-0808">Transferase</keyword>
<dbReference type="AlphaFoldDB" id="A0A1E3SEF8"/>
<reference evidence="11 12" key="1">
    <citation type="submission" date="2017-02" db="EMBL/GenBank/DDBJ databases">
        <title>The new phylogeny of genus Mycobacterium.</title>
        <authorList>
            <person name="Tortoli E."/>
            <person name="Trovato A."/>
            <person name="Cirillo D.M."/>
        </authorList>
    </citation>
    <scope>NUCLEOTIDE SEQUENCE [LARGE SCALE GENOMIC DNA]</scope>
    <source>
        <strain evidence="11 12">DSM 44049</strain>
    </source>
</reference>
<name>A0A1E3SEF8_MYCIE</name>
<dbReference type="InterPro" id="IPR000550">
    <property type="entry name" value="Hppk"/>
</dbReference>
<evidence type="ECO:0000256" key="5">
    <source>
        <dbReference type="ARBA" id="ARBA00022741"/>
    </source>
</evidence>
<keyword evidence="6 11" id="KW-0418">Kinase</keyword>
<evidence type="ECO:0000256" key="4">
    <source>
        <dbReference type="ARBA" id="ARBA00022679"/>
    </source>
</evidence>
<dbReference type="EC" id="2.7.6.3" evidence="3"/>
<evidence type="ECO:0000313" key="11">
    <source>
        <dbReference type="EMBL" id="ORA98971.1"/>
    </source>
</evidence>
<comment type="catalytic activity">
    <reaction evidence="1">
        <text>6-hydroxymethyl-7,8-dihydropterin + ATP = (7,8-dihydropterin-6-yl)methyl diphosphate + AMP + H(+)</text>
        <dbReference type="Rhea" id="RHEA:11412"/>
        <dbReference type="ChEBI" id="CHEBI:15378"/>
        <dbReference type="ChEBI" id="CHEBI:30616"/>
        <dbReference type="ChEBI" id="CHEBI:44841"/>
        <dbReference type="ChEBI" id="CHEBI:72950"/>
        <dbReference type="ChEBI" id="CHEBI:456215"/>
        <dbReference type="EC" id="2.7.6.3"/>
    </reaction>
</comment>
<organism evidence="11 12">
    <name type="scientific">Mycobacterium intermedium</name>
    <dbReference type="NCBI Taxonomy" id="28445"/>
    <lineage>
        <taxon>Bacteria</taxon>
        <taxon>Bacillati</taxon>
        <taxon>Actinomycetota</taxon>
        <taxon>Actinomycetes</taxon>
        <taxon>Mycobacteriales</taxon>
        <taxon>Mycobacteriaceae</taxon>
        <taxon>Mycobacterium</taxon>
        <taxon>Mycobacterium simiae complex</taxon>
    </lineage>
</organism>
<dbReference type="GO" id="GO:0016301">
    <property type="term" value="F:kinase activity"/>
    <property type="evidence" value="ECO:0007669"/>
    <property type="project" value="UniProtKB-KW"/>
</dbReference>
<evidence type="ECO:0000256" key="7">
    <source>
        <dbReference type="ARBA" id="ARBA00022840"/>
    </source>
</evidence>
<sequence>MTRVVLSIGSNLGDRLARLQSVVDALGEAVVAVSPVYETEPWGGVEQGPFLNAVLIADDPDCDEQGWLRRAQALERAADRVREQRWGPRTLDVDLITCHQGGPDGRVEVTSDDEVLTLPHPRAHQRAFVLVPWLDIDPEAHLTVTGQGGPDKPTKRPIEMLLAELDPAERDGVRPTGLALKPALNPRPAH</sequence>
<feature type="domain" description="7,8-dihydro-6-hydroxymethylpterin-pyrophosphokinase" evidence="10">
    <location>
        <begin position="85"/>
        <end position="96"/>
    </location>
</feature>
<keyword evidence="7" id="KW-0067">ATP-binding</keyword>
<feature type="region of interest" description="Disordered" evidence="9">
    <location>
        <begin position="168"/>
        <end position="190"/>
    </location>
</feature>
<dbReference type="GO" id="GO:0046656">
    <property type="term" value="P:folic acid biosynthetic process"/>
    <property type="evidence" value="ECO:0007669"/>
    <property type="project" value="UniProtKB-KW"/>
</dbReference>
<accession>A0A1E3SEF8</accession>
<dbReference type="CDD" id="cd00483">
    <property type="entry name" value="HPPK"/>
    <property type="match status" value="1"/>
</dbReference>
<comment type="caution">
    <text evidence="11">The sequence shown here is derived from an EMBL/GenBank/DDBJ whole genome shotgun (WGS) entry which is preliminary data.</text>
</comment>
<dbReference type="Gene3D" id="3.30.70.560">
    <property type="entry name" value="7,8-Dihydro-6-hydroxymethylpterin-pyrophosphokinase HPPK"/>
    <property type="match status" value="1"/>
</dbReference>
<keyword evidence="12" id="KW-1185">Reference proteome</keyword>
<dbReference type="PANTHER" id="PTHR43071:SF1">
    <property type="entry name" value="2-AMINO-4-HYDROXY-6-HYDROXYMETHYLDIHYDROPTERIDINE PYROPHOSPHOKINASE"/>
    <property type="match status" value="1"/>
</dbReference>
<dbReference type="EMBL" id="MVHT01000061">
    <property type="protein sequence ID" value="ORA98971.1"/>
    <property type="molecule type" value="Genomic_DNA"/>
</dbReference>
<dbReference type="GO" id="GO:0005524">
    <property type="term" value="F:ATP binding"/>
    <property type="evidence" value="ECO:0007669"/>
    <property type="project" value="UniProtKB-KW"/>
</dbReference>
<evidence type="ECO:0000256" key="1">
    <source>
        <dbReference type="ARBA" id="ARBA00000198"/>
    </source>
</evidence>
<dbReference type="STRING" id="28445.BHQ20_12360"/>
<dbReference type="NCBIfam" id="TIGR01498">
    <property type="entry name" value="folK"/>
    <property type="match status" value="1"/>
</dbReference>
<dbReference type="Pfam" id="PF01288">
    <property type="entry name" value="HPPK"/>
    <property type="match status" value="1"/>
</dbReference>
<comment type="pathway">
    <text evidence="2">Cofactor biosynthesis; tetrahydrofolate biosynthesis; 2-amino-4-hydroxy-6-hydroxymethyl-7,8-dihydropteridine diphosphate from 7,8-dihydroneopterin triphosphate: step 4/4.</text>
</comment>
<dbReference type="InterPro" id="IPR035907">
    <property type="entry name" value="Hppk_sf"/>
</dbReference>
<dbReference type="OrthoDB" id="9808041at2"/>
<dbReference type="PROSITE" id="PS00794">
    <property type="entry name" value="HPPK"/>
    <property type="match status" value="1"/>
</dbReference>
<keyword evidence="5" id="KW-0547">Nucleotide-binding</keyword>
<keyword evidence="8" id="KW-0289">Folate biosynthesis</keyword>
<dbReference type="UniPathway" id="UPA00077">
    <property type="reaction ID" value="UER00155"/>
</dbReference>
<evidence type="ECO:0000313" key="12">
    <source>
        <dbReference type="Proteomes" id="UP000192739"/>
    </source>
</evidence>
<dbReference type="Proteomes" id="UP000192739">
    <property type="component" value="Unassembled WGS sequence"/>
</dbReference>
<evidence type="ECO:0000256" key="9">
    <source>
        <dbReference type="SAM" id="MobiDB-lite"/>
    </source>
</evidence>
<dbReference type="GO" id="GO:0046654">
    <property type="term" value="P:tetrahydrofolate biosynthetic process"/>
    <property type="evidence" value="ECO:0007669"/>
    <property type="project" value="UniProtKB-UniPathway"/>
</dbReference>
<evidence type="ECO:0000259" key="10">
    <source>
        <dbReference type="PROSITE" id="PS00794"/>
    </source>
</evidence>